<dbReference type="KEGG" id="bbes:BESB_041090"/>
<feature type="compositionally biased region" description="Polar residues" evidence="1">
    <location>
        <begin position="531"/>
        <end position="540"/>
    </location>
</feature>
<feature type="compositionally biased region" description="Basic and acidic residues" evidence="1">
    <location>
        <begin position="69"/>
        <end position="88"/>
    </location>
</feature>
<feature type="region of interest" description="Disordered" evidence="1">
    <location>
        <begin position="953"/>
        <end position="1013"/>
    </location>
</feature>
<feature type="compositionally biased region" description="Gly residues" evidence="1">
    <location>
        <begin position="467"/>
        <end position="481"/>
    </location>
</feature>
<feature type="compositionally biased region" description="Basic and acidic residues" evidence="1">
    <location>
        <begin position="789"/>
        <end position="810"/>
    </location>
</feature>
<reference evidence="2 3" key="1">
    <citation type="submission" date="2017-09" db="EMBL/GenBank/DDBJ databases">
        <title>Genome sequencing of Besnoitia besnoiti strain Bb-Ger1.</title>
        <authorList>
            <person name="Schares G."/>
            <person name="Venepally P."/>
            <person name="Lorenzi H.A."/>
        </authorList>
    </citation>
    <scope>NUCLEOTIDE SEQUENCE [LARGE SCALE GENOMIC DNA]</scope>
    <source>
        <strain evidence="2 3">Bb-Ger1</strain>
    </source>
</reference>
<feature type="compositionally biased region" description="Gly residues" evidence="1">
    <location>
        <begin position="842"/>
        <end position="856"/>
    </location>
</feature>
<feature type="compositionally biased region" description="Gly residues" evidence="1">
    <location>
        <begin position="717"/>
        <end position="731"/>
    </location>
</feature>
<feature type="compositionally biased region" description="Basic and acidic residues" evidence="1">
    <location>
        <begin position="183"/>
        <end position="192"/>
    </location>
</feature>
<organism evidence="2 3">
    <name type="scientific">Besnoitia besnoiti</name>
    <name type="common">Apicomplexan protozoan</name>
    <dbReference type="NCBI Taxonomy" id="94643"/>
    <lineage>
        <taxon>Eukaryota</taxon>
        <taxon>Sar</taxon>
        <taxon>Alveolata</taxon>
        <taxon>Apicomplexa</taxon>
        <taxon>Conoidasida</taxon>
        <taxon>Coccidia</taxon>
        <taxon>Eucoccidiorida</taxon>
        <taxon>Eimeriorina</taxon>
        <taxon>Sarcocystidae</taxon>
        <taxon>Besnoitia</taxon>
    </lineage>
</organism>
<feature type="compositionally biased region" description="Basic and acidic residues" evidence="1">
    <location>
        <begin position="99"/>
        <end position="116"/>
    </location>
</feature>
<dbReference type="Proteomes" id="UP000224006">
    <property type="component" value="Chromosome II"/>
</dbReference>
<feature type="region of interest" description="Disordered" evidence="1">
    <location>
        <begin position="789"/>
        <end position="936"/>
    </location>
</feature>
<dbReference type="AlphaFoldDB" id="A0A2A9MMJ2"/>
<feature type="compositionally biased region" description="Basic and acidic residues" evidence="1">
    <location>
        <begin position="1050"/>
        <end position="1072"/>
    </location>
</feature>
<dbReference type="GeneID" id="40309090"/>
<feature type="compositionally biased region" description="Gly residues" evidence="1">
    <location>
        <begin position="206"/>
        <end position="219"/>
    </location>
</feature>
<dbReference type="EMBL" id="NWUJ01000002">
    <property type="protein sequence ID" value="PFH37651.1"/>
    <property type="molecule type" value="Genomic_DNA"/>
</dbReference>
<dbReference type="RefSeq" id="XP_029221660.1">
    <property type="nucleotide sequence ID" value="XM_029362695.1"/>
</dbReference>
<accession>A0A2A9MMJ2</accession>
<feature type="compositionally biased region" description="Low complexity" evidence="1">
    <location>
        <begin position="1206"/>
        <end position="1221"/>
    </location>
</feature>
<evidence type="ECO:0000313" key="2">
    <source>
        <dbReference type="EMBL" id="PFH37651.1"/>
    </source>
</evidence>
<gene>
    <name evidence="2" type="ORF">BESB_041090</name>
</gene>
<comment type="caution">
    <text evidence="2">The sequence shown here is derived from an EMBL/GenBank/DDBJ whole genome shotgun (WGS) entry which is preliminary data.</text>
</comment>
<dbReference type="VEuPathDB" id="ToxoDB:BESB_041090"/>
<feature type="compositionally biased region" description="Basic and acidic residues" evidence="1">
    <location>
        <begin position="1222"/>
        <end position="1241"/>
    </location>
</feature>
<feature type="compositionally biased region" description="Gly residues" evidence="1">
    <location>
        <begin position="592"/>
        <end position="606"/>
    </location>
</feature>
<protein>
    <submittedName>
        <fullName evidence="2">Uncharacterized protein</fullName>
    </submittedName>
</protein>
<feature type="compositionally biased region" description="Low complexity" evidence="1">
    <location>
        <begin position="897"/>
        <end position="914"/>
    </location>
</feature>
<feature type="region of interest" description="Disordered" evidence="1">
    <location>
        <begin position="170"/>
        <end position="772"/>
    </location>
</feature>
<name>A0A2A9MMJ2_BESBE</name>
<proteinExistence type="predicted"/>
<feature type="region of interest" description="Disordered" evidence="1">
    <location>
        <begin position="1034"/>
        <end position="1084"/>
    </location>
</feature>
<feature type="compositionally biased region" description="Polar residues" evidence="1">
    <location>
        <begin position="281"/>
        <end position="290"/>
    </location>
</feature>
<feature type="region of interest" description="Disordered" evidence="1">
    <location>
        <begin position="57"/>
        <end position="137"/>
    </location>
</feature>
<evidence type="ECO:0000256" key="1">
    <source>
        <dbReference type="SAM" id="MobiDB-lite"/>
    </source>
</evidence>
<evidence type="ECO:0000313" key="3">
    <source>
        <dbReference type="Proteomes" id="UP000224006"/>
    </source>
</evidence>
<keyword evidence="3" id="KW-1185">Reference proteome</keyword>
<feature type="compositionally biased region" description="Gly residues" evidence="1">
    <location>
        <begin position="342"/>
        <end position="356"/>
    </location>
</feature>
<feature type="compositionally biased region" description="Polar residues" evidence="1">
    <location>
        <begin position="406"/>
        <end position="415"/>
    </location>
</feature>
<feature type="region of interest" description="Disordered" evidence="1">
    <location>
        <begin position="1097"/>
        <end position="1259"/>
    </location>
</feature>
<sequence length="1259" mass="128511">MLMVLRENSGFSADEDAQSGVRDGIEGSRLTWGIGASAAPVTTAAVDQRSVVVRDGFSETGEKPAATSEKFHNAQDRRSDGSEAREEVGLESTVTLSRGRGDPLGRRSSREGERLLRSAGRSAPDRTRGVWGSVAHPGSLTRRKTASVFLAVVFLMASAWVKCLRVLPVSGTPRPKVGASRRRLGESDKGRLPSECAALTGSTTGAQGGGGDQQAGAGGADPVVSGVPEEEAGLAPPTTQARSESAGRETQPESGGTSGRTPEAQRRPLYVLPGRTPRFPVSTSVGSQDSRAGAKGGGRLGAPRVKESAKGSKAAALGVASEDQGEADKGPRPARSSTQERQGGGRPVDGHSGTGSGPKVTRRVVAGASLGPRQRKVEGPGSPADSPRVQRQGAFDRSGPTPPLRVSTSLGSQDSRGGQKRGGRPGRPSVKESAKGSKAAALGVASEDQGEVDKGPRPARSSTQERQGGGRPVDGHSGTGSGPKVTRRVVAGASLGPRQRKVEGPGSPADSPRVQRQGAFDRSGPTPPLRVSTSLGSQDSRGGQKRGGRPGRPSVKESAKGSKAAALGVASEDQGEVDKGPRPARSSTQVRQGGGRPVDGHSGTGSGPKVTRRVVAGASLGPRQRKVEGPGSPADSPRVQRQAAFDRSGKSGFFRMCVACGSEPRRGGQQSDGPPRVPKVKDSAKGSKAAALGVAGEDQGEADKGPRPARSSTQERQGGGRPVDGHSGTGSGPKVTRRVVAGASIGPHQRKVEGPVSPADSPRVQRQVAFDRSESSALFPIWVFLGSDIRRGGQEGDSRPGRPSVKESAKGSKAAALGVAGEDQGEADKGPRPARSSTQERQGGGRPVDGHSGTGSGPKVTRRVVAGASIGPQQVMVEGPVGPTRSPLVQTRPRFDLPGSASLVPVSSSLNSPGTETGGRAPGETGSADGGAGSGSVQLISLEEALAAISSPISPTAFPEKDRFEAPRSVNAATHAGEGSEGLASAEAVSSPPSRRRQWDRPPGLPSVQRRSRVDLTGSAPLVLVSSVLERLVSETSESRLAGPGLTDSAEDRRVTLLPVPEDRQGEGRPVDGHSGTGSGPKLISLEEALAAISSPISPTAFPEKDRFEAPRSVNAATHAGEGSEGMASAEAVSSPPSRRRQWDRPPGLPSVQRQSRVDLTGSASLAPVSSSFDSPGTETGGRAPGETGSADGGAGSGSVQLISLEEALAAISSPISPTASPEKDRREAPRNVETDTHAGEGSEGLASAEAVSPPPSQR</sequence>
<feature type="compositionally biased region" description="Polar residues" evidence="1">
    <location>
        <begin position="1162"/>
        <end position="1178"/>
    </location>
</feature>